<sequence length="93" mass="10859">MGSQLIKSQEENQRLRDQNLIYSKDLAELRYQLSVVERRITGMQKTIDAEISRRKYAEKNICEREGCSQRLPELGTFKPKNNHESKSESNSNN</sequence>
<organism evidence="2">
    <name type="scientific">bioreactor metagenome</name>
    <dbReference type="NCBI Taxonomy" id="1076179"/>
    <lineage>
        <taxon>unclassified sequences</taxon>
        <taxon>metagenomes</taxon>
        <taxon>ecological metagenomes</taxon>
    </lineage>
</organism>
<accession>A0A645BJZ1</accession>
<proteinExistence type="predicted"/>
<dbReference type="AlphaFoldDB" id="A0A645BJZ1"/>
<gene>
    <name evidence="2" type="ORF">SDC9_112554</name>
</gene>
<dbReference type="EMBL" id="VSSQ01020637">
    <property type="protein sequence ID" value="MPM65657.1"/>
    <property type="molecule type" value="Genomic_DNA"/>
</dbReference>
<comment type="caution">
    <text evidence="2">The sequence shown here is derived from an EMBL/GenBank/DDBJ whole genome shotgun (WGS) entry which is preliminary data.</text>
</comment>
<evidence type="ECO:0000313" key="2">
    <source>
        <dbReference type="EMBL" id="MPM65657.1"/>
    </source>
</evidence>
<protein>
    <submittedName>
        <fullName evidence="2">Uncharacterized protein</fullName>
    </submittedName>
</protein>
<reference evidence="2" key="1">
    <citation type="submission" date="2019-08" db="EMBL/GenBank/DDBJ databases">
        <authorList>
            <person name="Kucharzyk K."/>
            <person name="Murdoch R.W."/>
            <person name="Higgins S."/>
            <person name="Loffler F."/>
        </authorList>
    </citation>
    <scope>NUCLEOTIDE SEQUENCE</scope>
</reference>
<evidence type="ECO:0000256" key="1">
    <source>
        <dbReference type="SAM" id="MobiDB-lite"/>
    </source>
</evidence>
<name>A0A645BJZ1_9ZZZZ</name>
<feature type="region of interest" description="Disordered" evidence="1">
    <location>
        <begin position="72"/>
        <end position="93"/>
    </location>
</feature>